<feature type="region of interest" description="Disordered" evidence="1">
    <location>
        <begin position="22"/>
        <end position="181"/>
    </location>
</feature>
<gene>
    <name evidence="2" type="ORF">ABSL23_02255</name>
</gene>
<sequence length="327" mass="33138">MDRKKKMQMAWALLLGLLGLLAAGGLPSPPTSSPSPTTSPNTAPNTYANLDISAEEVRNHDEDETTETDPDSTPDPWVPPNEDDTGSGDNSPSPTGPGTGTGTGDEDSTGDGGPAPETPETPEDVDDGTDDGAPVDPIPDYVWDPTAPLDDLPDDGSSSDDGGSSNDGGATNNWGLIGDVDDLPGDGVGSGSLPAAFEDVTGDLANQFATTASILALPASSLYQKARDPVTDMGHETVEYAKANPGKAVIVVGAAALTGGAILVTASGWTVVGSGVSSSLAFVGVPRMQPDQARERFEDWTGINDSDSSASDPGETDNGTPLMGDGL</sequence>
<reference evidence="2" key="1">
    <citation type="submission" date="2024-06" db="EMBL/GenBank/DDBJ databases">
        <title>Genome Sequence of an extremely halophilic archaeon isolated from Permian era halite, Salado Formation, Carlsbad, New Mexico: Halobacterium sp. strain NMX12-1.</title>
        <authorList>
            <person name="Sotoa L."/>
            <person name="DasSarma P."/>
            <person name="Anton B.P."/>
            <person name="Vincze T."/>
            <person name="Verma I."/>
            <person name="Eralp B."/>
            <person name="Powers D.W."/>
            <person name="Dozier B.L."/>
            <person name="Roberts R.J."/>
            <person name="DasSarma S."/>
        </authorList>
    </citation>
    <scope>NUCLEOTIDE SEQUENCE</scope>
    <source>
        <strain evidence="2">NMX12-1</strain>
    </source>
</reference>
<evidence type="ECO:0000256" key="1">
    <source>
        <dbReference type="SAM" id="MobiDB-lite"/>
    </source>
</evidence>
<evidence type="ECO:0000313" key="2">
    <source>
        <dbReference type="EMBL" id="XCF16851.1"/>
    </source>
</evidence>
<dbReference type="RefSeq" id="WP_353634596.1">
    <property type="nucleotide sequence ID" value="NZ_CP159204.1"/>
</dbReference>
<dbReference type="GeneID" id="91107934"/>
<accession>A0AAU8CD85</accession>
<feature type="region of interest" description="Disordered" evidence="1">
    <location>
        <begin position="296"/>
        <end position="327"/>
    </location>
</feature>
<organism evidence="2">
    <name type="scientific">Halobacterium sp. NMX12-1</name>
    <dbReference type="NCBI Taxonomy" id="3166650"/>
    <lineage>
        <taxon>Archaea</taxon>
        <taxon>Methanobacteriati</taxon>
        <taxon>Methanobacteriota</taxon>
        <taxon>Stenosarchaea group</taxon>
        <taxon>Halobacteria</taxon>
        <taxon>Halobacteriales</taxon>
        <taxon>Halobacteriaceae</taxon>
        <taxon>Halobacterium</taxon>
    </lineage>
</organism>
<dbReference type="AlphaFoldDB" id="A0AAU8CD85"/>
<feature type="compositionally biased region" description="Low complexity" evidence="1">
    <location>
        <begin position="34"/>
        <end position="46"/>
    </location>
</feature>
<proteinExistence type="predicted"/>
<dbReference type="KEGG" id="hanx:ABSL23_02255"/>
<feature type="compositionally biased region" description="Low complexity" evidence="1">
    <location>
        <begin position="159"/>
        <end position="169"/>
    </location>
</feature>
<feature type="compositionally biased region" description="Acidic residues" evidence="1">
    <location>
        <begin position="62"/>
        <end position="72"/>
    </location>
</feature>
<feature type="compositionally biased region" description="Acidic residues" evidence="1">
    <location>
        <begin position="120"/>
        <end position="130"/>
    </location>
</feature>
<dbReference type="EMBL" id="CP159204">
    <property type="protein sequence ID" value="XCF16851.1"/>
    <property type="molecule type" value="Genomic_DNA"/>
</dbReference>
<name>A0AAU8CD85_9EURY</name>
<protein>
    <submittedName>
        <fullName evidence="2">Uncharacterized protein</fullName>
    </submittedName>
</protein>